<evidence type="ECO:0000256" key="3">
    <source>
        <dbReference type="ARBA" id="ARBA00012918"/>
    </source>
</evidence>
<comment type="caution">
    <text evidence="7">The sequence shown here is derived from an EMBL/GenBank/DDBJ whole genome shotgun (WGS) entry which is preliminary data.</text>
</comment>
<dbReference type="PANTHER" id="PTHR12544">
    <property type="entry name" value="GLUTAMINASE"/>
    <property type="match status" value="1"/>
</dbReference>
<dbReference type="Proteomes" id="UP001610063">
    <property type="component" value="Unassembled WGS sequence"/>
</dbReference>
<sequence length="306" mass="33833">MTPDYDQIINEIYNELKDASDEGTVADYIPDLAHIDRTKFGICLTTLDGEQNKVGDADEKFSLQSVTKVLSLSLVFSQLGNKVWDRVDVEPSGNGFNSIIQLEYENGFPRNPFINAGAIVIADMLVSLHKDPKAVFLNYIRGLCGNTDIQYNEKVALSEKSVGYGNYSLAYMIKSKGNLVNDVDEVLDFYFWQCSVEMTCAELAQTFLNFGETNVPFGHGNYMLTASQSRRMNALMLTCGFYDESGEFAFEVGLPGKSGVGGAIVALNPLRYCVSVWSPPLNVKGNSYKGMKALEMLTTKLGRSIF</sequence>
<dbReference type="NCBIfam" id="TIGR03814">
    <property type="entry name" value="Gln_ase"/>
    <property type="match status" value="1"/>
</dbReference>
<proteinExistence type="inferred from homology"/>
<gene>
    <name evidence="6" type="primary">glsA</name>
    <name evidence="7" type="ORF">ACHKAR_18650</name>
</gene>
<evidence type="ECO:0000256" key="2">
    <source>
        <dbReference type="ARBA" id="ARBA00011881"/>
    </source>
</evidence>
<dbReference type="InterPro" id="IPR015868">
    <property type="entry name" value="Glutaminase"/>
</dbReference>
<dbReference type="Pfam" id="PF04960">
    <property type="entry name" value="Glutaminase"/>
    <property type="match status" value="1"/>
</dbReference>
<protein>
    <recommendedName>
        <fullName evidence="3 6">Glutaminase</fullName>
        <ecNumber evidence="3 6">3.5.1.2</ecNumber>
    </recommendedName>
</protein>
<name>A0ABW7NCZ8_9BACT</name>
<feature type="binding site" evidence="6">
    <location>
        <position position="115"/>
    </location>
    <ligand>
        <name>substrate</name>
    </ligand>
</feature>
<dbReference type="NCBIfam" id="NF002133">
    <property type="entry name" value="PRK00971.1-2"/>
    <property type="match status" value="1"/>
</dbReference>
<evidence type="ECO:0000256" key="1">
    <source>
        <dbReference type="ARBA" id="ARBA00011076"/>
    </source>
</evidence>
<feature type="binding site" evidence="6">
    <location>
        <position position="190"/>
    </location>
    <ligand>
        <name>substrate</name>
    </ligand>
</feature>
<keyword evidence="8" id="KW-1185">Reference proteome</keyword>
<dbReference type="GO" id="GO:0004359">
    <property type="term" value="F:glutaminase activity"/>
    <property type="evidence" value="ECO:0007669"/>
    <property type="project" value="UniProtKB-EC"/>
</dbReference>
<feature type="binding site" evidence="6">
    <location>
        <position position="260"/>
    </location>
    <ligand>
        <name>substrate</name>
    </ligand>
</feature>
<evidence type="ECO:0000256" key="4">
    <source>
        <dbReference type="ARBA" id="ARBA00022801"/>
    </source>
</evidence>
<keyword evidence="6" id="KW-0007">Acetylation</keyword>
<feature type="binding site" evidence="6">
    <location>
        <position position="65"/>
    </location>
    <ligand>
        <name>substrate</name>
    </ligand>
</feature>
<feature type="binding site" evidence="6">
    <location>
        <position position="242"/>
    </location>
    <ligand>
        <name>substrate</name>
    </ligand>
</feature>
<comment type="similarity">
    <text evidence="1 6">Belongs to the glutaminase family.</text>
</comment>
<dbReference type="EMBL" id="JBIPKE010000020">
    <property type="protein sequence ID" value="MFH6985478.1"/>
    <property type="molecule type" value="Genomic_DNA"/>
</dbReference>
<reference evidence="7 8" key="1">
    <citation type="journal article" date="2013" name="Int. J. Syst. Evol. Microbiol.">
        <title>Marinoscillum luteum sp. nov., isolated from marine sediment.</title>
        <authorList>
            <person name="Cha I.T."/>
            <person name="Park S.J."/>
            <person name="Kim S.J."/>
            <person name="Kim J.G."/>
            <person name="Jung M.Y."/>
            <person name="Shin K.S."/>
            <person name="Kwon K.K."/>
            <person name="Yang S.H."/>
            <person name="Seo Y.S."/>
            <person name="Rhee S.K."/>
        </authorList>
    </citation>
    <scope>NUCLEOTIDE SEQUENCE [LARGE SCALE GENOMIC DNA]</scope>
    <source>
        <strain evidence="7 8">KCTC 23939</strain>
    </source>
</reference>
<comment type="subunit">
    <text evidence="2 6">Homotetramer.</text>
</comment>
<dbReference type="PANTHER" id="PTHR12544:SF29">
    <property type="entry name" value="GLUTAMINASE"/>
    <property type="match status" value="1"/>
</dbReference>
<evidence type="ECO:0000313" key="8">
    <source>
        <dbReference type="Proteomes" id="UP001610063"/>
    </source>
</evidence>
<organism evidence="7 8">
    <name type="scientific">Marinoscillum luteum</name>
    <dbReference type="NCBI Taxonomy" id="861051"/>
    <lineage>
        <taxon>Bacteria</taxon>
        <taxon>Pseudomonadati</taxon>
        <taxon>Bacteroidota</taxon>
        <taxon>Cytophagia</taxon>
        <taxon>Cytophagales</taxon>
        <taxon>Reichenbachiellaceae</taxon>
        <taxon>Marinoscillum</taxon>
    </lineage>
</organism>
<dbReference type="RefSeq" id="WP_395418927.1">
    <property type="nucleotide sequence ID" value="NZ_JBIPKE010000020.1"/>
</dbReference>
<dbReference type="Gene3D" id="3.40.710.10">
    <property type="entry name" value="DD-peptidase/beta-lactamase superfamily"/>
    <property type="match status" value="1"/>
</dbReference>
<evidence type="ECO:0000313" key="7">
    <source>
        <dbReference type="EMBL" id="MFH6985478.1"/>
    </source>
</evidence>
<feature type="binding site" evidence="6">
    <location>
        <position position="166"/>
    </location>
    <ligand>
        <name>substrate</name>
    </ligand>
</feature>
<dbReference type="InterPro" id="IPR012338">
    <property type="entry name" value="Beta-lactam/transpept-like"/>
</dbReference>
<comment type="catalytic activity">
    <reaction evidence="5 6">
        <text>L-glutamine + H2O = L-glutamate + NH4(+)</text>
        <dbReference type="Rhea" id="RHEA:15889"/>
        <dbReference type="ChEBI" id="CHEBI:15377"/>
        <dbReference type="ChEBI" id="CHEBI:28938"/>
        <dbReference type="ChEBI" id="CHEBI:29985"/>
        <dbReference type="ChEBI" id="CHEBI:58359"/>
        <dbReference type="EC" id="3.5.1.2"/>
    </reaction>
</comment>
<accession>A0ABW7NCZ8</accession>
<feature type="binding site" evidence="6">
    <location>
        <position position="159"/>
    </location>
    <ligand>
        <name>substrate</name>
    </ligand>
</feature>
<evidence type="ECO:0000256" key="6">
    <source>
        <dbReference type="HAMAP-Rule" id="MF_00313"/>
    </source>
</evidence>
<dbReference type="SUPFAM" id="SSF56601">
    <property type="entry name" value="beta-lactamase/transpeptidase-like"/>
    <property type="match status" value="1"/>
</dbReference>
<evidence type="ECO:0000256" key="5">
    <source>
        <dbReference type="ARBA" id="ARBA00049534"/>
    </source>
</evidence>
<dbReference type="HAMAP" id="MF_00313">
    <property type="entry name" value="Glutaminase"/>
    <property type="match status" value="1"/>
</dbReference>
<keyword evidence="4 6" id="KW-0378">Hydrolase</keyword>
<dbReference type="EC" id="3.5.1.2" evidence="3 6"/>